<dbReference type="EMBL" id="VBQZ03000004">
    <property type="protein sequence ID" value="MXQ80479.1"/>
    <property type="molecule type" value="Genomic_DNA"/>
</dbReference>
<evidence type="ECO:0000313" key="2">
    <source>
        <dbReference type="Proteomes" id="UP000322234"/>
    </source>
</evidence>
<name>A0A6B0QRZ3_9CETA</name>
<accession>A0A6B0QRZ3</accession>
<protein>
    <submittedName>
        <fullName evidence="1">Uncharacterized protein</fullName>
    </submittedName>
</protein>
<keyword evidence="2" id="KW-1185">Reference proteome</keyword>
<dbReference type="Proteomes" id="UP000322234">
    <property type="component" value="Unassembled WGS sequence"/>
</dbReference>
<dbReference type="AlphaFoldDB" id="A0A6B0QRZ3"/>
<organism evidence="1 2">
    <name type="scientific">Bos mutus</name>
    <name type="common">wild yak</name>
    <dbReference type="NCBI Taxonomy" id="72004"/>
    <lineage>
        <taxon>Eukaryota</taxon>
        <taxon>Metazoa</taxon>
        <taxon>Chordata</taxon>
        <taxon>Craniata</taxon>
        <taxon>Vertebrata</taxon>
        <taxon>Euteleostomi</taxon>
        <taxon>Mammalia</taxon>
        <taxon>Eutheria</taxon>
        <taxon>Laurasiatheria</taxon>
        <taxon>Artiodactyla</taxon>
        <taxon>Ruminantia</taxon>
        <taxon>Pecora</taxon>
        <taxon>Bovidae</taxon>
        <taxon>Bovinae</taxon>
        <taxon>Bos</taxon>
    </lineage>
</organism>
<evidence type="ECO:0000313" key="1">
    <source>
        <dbReference type="EMBL" id="MXQ80479.1"/>
    </source>
</evidence>
<reference evidence="1" key="1">
    <citation type="submission" date="2019-10" db="EMBL/GenBank/DDBJ databases">
        <title>The sequence and de novo assembly of the wild yak genome.</title>
        <authorList>
            <person name="Liu Y."/>
        </authorList>
    </citation>
    <scope>NUCLEOTIDE SEQUENCE [LARGE SCALE GENOMIC DNA]</scope>
    <source>
        <strain evidence="1">WY2019</strain>
    </source>
</reference>
<gene>
    <name evidence="1" type="ORF">E5288_WYG006293</name>
</gene>
<comment type="caution">
    <text evidence="1">The sequence shown here is derived from an EMBL/GenBank/DDBJ whole genome shotgun (WGS) entry which is preliminary data.</text>
</comment>
<sequence length="89" mass="9885">MRLLALKDEGLNLPPEDQVLLDKSRYLGHRFMHSCGDASPKCGGGRAHSQSMLSVGDRIQPKRMESLILLQETGFLPQFQMLSASLAEM</sequence>
<proteinExistence type="predicted"/>